<accession>A0A1T5A8W9</accession>
<evidence type="ECO:0000313" key="3">
    <source>
        <dbReference type="Proteomes" id="UP000189818"/>
    </source>
</evidence>
<organism evidence="2 3">
    <name type="scientific">Rhizorhabdus histidinilytica</name>
    <dbReference type="NCBI Taxonomy" id="439228"/>
    <lineage>
        <taxon>Bacteria</taxon>
        <taxon>Pseudomonadati</taxon>
        <taxon>Pseudomonadota</taxon>
        <taxon>Alphaproteobacteria</taxon>
        <taxon>Sphingomonadales</taxon>
        <taxon>Sphingomonadaceae</taxon>
        <taxon>Rhizorhabdus</taxon>
    </lineage>
</organism>
<dbReference type="EMBL" id="FUYM01000001">
    <property type="protein sequence ID" value="SKB31299.1"/>
    <property type="molecule type" value="Genomic_DNA"/>
</dbReference>
<keyword evidence="3" id="KW-1185">Reference proteome</keyword>
<evidence type="ECO:0000313" key="2">
    <source>
        <dbReference type="EMBL" id="SKB31299.1"/>
    </source>
</evidence>
<proteinExistence type="predicted"/>
<sequence>MADTSHPSPMPQCLAGGASCRLRSGWGRQRRGGRWRGKATSRANSHHSVSDSTLPDQAVAFGARGNHMSNAASEDGSVALPPSALLKLRRADQHISDLVGLVDAFLDERPFKLIRRFDPDTGDLTISIKQEKPTPDIIPLTLGDALHNLRCVLDHTYFAIISRHTHRRDNIQFPIYRPEIKESVLGRRLIKLTTKEVGSAVEACEPEPGGRYGIYELDAIDVEDKHRVLLITARGVDIPAQLFNFIAPEAGLIITGPGIVRFAGGDGGEDNYIFSVPLPPSHPTAQSGAIETDIPVRVKFALTFGDGPFAGTDIIPKVAQLRTLIEEAASSIWRAANP</sequence>
<gene>
    <name evidence="2" type="ORF">SAMN06295920_101706</name>
</gene>
<evidence type="ECO:0000256" key="1">
    <source>
        <dbReference type="SAM" id="MobiDB-lite"/>
    </source>
</evidence>
<protein>
    <submittedName>
        <fullName evidence="2">Uncharacterized protein</fullName>
    </submittedName>
</protein>
<reference evidence="3" key="1">
    <citation type="submission" date="2017-02" db="EMBL/GenBank/DDBJ databases">
        <authorList>
            <person name="Varghese N."/>
            <person name="Submissions S."/>
        </authorList>
    </citation>
    <scope>NUCLEOTIDE SEQUENCE [LARGE SCALE GENOMIC DNA]</scope>
    <source>
        <strain evidence="3">UM2</strain>
    </source>
</reference>
<dbReference type="Proteomes" id="UP000189818">
    <property type="component" value="Unassembled WGS sequence"/>
</dbReference>
<dbReference type="AlphaFoldDB" id="A0A1T5A8W9"/>
<feature type="compositionally biased region" description="Basic residues" evidence="1">
    <location>
        <begin position="28"/>
        <end position="39"/>
    </location>
</feature>
<feature type="compositionally biased region" description="Polar residues" evidence="1">
    <location>
        <begin position="41"/>
        <end position="55"/>
    </location>
</feature>
<feature type="region of interest" description="Disordered" evidence="1">
    <location>
        <begin position="24"/>
        <end position="55"/>
    </location>
</feature>
<name>A0A1T5A8W9_9SPHN</name>